<accession>A0ABW2A2H2</accession>
<dbReference type="Pfam" id="PF13393">
    <property type="entry name" value="tRNA-synt_His"/>
    <property type="match status" value="1"/>
</dbReference>
<evidence type="ECO:0000313" key="10">
    <source>
        <dbReference type="EMBL" id="MFC6671652.1"/>
    </source>
</evidence>
<comment type="caution">
    <text evidence="10">The sequence shown here is derived from an EMBL/GenBank/DDBJ whole genome shotgun (WGS) entry which is preliminary data.</text>
</comment>
<evidence type="ECO:0000256" key="7">
    <source>
        <dbReference type="ARBA" id="ARBA00025246"/>
    </source>
</evidence>
<evidence type="ECO:0000256" key="6">
    <source>
        <dbReference type="ARBA" id="ARBA00022490"/>
    </source>
</evidence>
<dbReference type="CDD" id="cd00773">
    <property type="entry name" value="HisRS-like_core"/>
    <property type="match status" value="1"/>
</dbReference>
<comment type="miscellaneous">
    <text evidence="8">This function is generally fulfilled by the C-terminal part of HisG, which is missing in some bacteria such as this one.</text>
</comment>
<dbReference type="InterPro" id="IPR004516">
    <property type="entry name" value="HisRS/HisZ"/>
</dbReference>
<dbReference type="NCBIfam" id="NF008935">
    <property type="entry name" value="PRK12292.1-1"/>
    <property type="match status" value="1"/>
</dbReference>
<dbReference type="InterPro" id="IPR045864">
    <property type="entry name" value="aa-tRNA-synth_II/BPL/LPL"/>
</dbReference>
<dbReference type="Proteomes" id="UP001596422">
    <property type="component" value="Unassembled WGS sequence"/>
</dbReference>
<dbReference type="InterPro" id="IPR041715">
    <property type="entry name" value="HisRS-like_core"/>
</dbReference>
<keyword evidence="8" id="KW-0368">Histidine biosynthesis</keyword>
<evidence type="ECO:0000259" key="9">
    <source>
        <dbReference type="Pfam" id="PF13393"/>
    </source>
</evidence>
<evidence type="ECO:0000256" key="3">
    <source>
        <dbReference type="ARBA" id="ARBA00005539"/>
    </source>
</evidence>
<organism evidence="10 11">
    <name type="scientific">Marinobacterium aestuariivivens</name>
    <dbReference type="NCBI Taxonomy" id="1698799"/>
    <lineage>
        <taxon>Bacteria</taxon>
        <taxon>Pseudomonadati</taxon>
        <taxon>Pseudomonadota</taxon>
        <taxon>Gammaproteobacteria</taxon>
        <taxon>Oceanospirillales</taxon>
        <taxon>Oceanospirillaceae</taxon>
        <taxon>Marinobacterium</taxon>
    </lineage>
</organism>
<comment type="subunit">
    <text evidence="4 8">Heteromultimer composed of HisG and HisZ subunits.</text>
</comment>
<evidence type="ECO:0000256" key="5">
    <source>
        <dbReference type="ARBA" id="ARBA00020397"/>
    </source>
</evidence>
<keyword evidence="10" id="KW-0808">Transferase</keyword>
<dbReference type="PANTHER" id="PTHR43707:SF1">
    <property type="entry name" value="HISTIDINE--TRNA LIGASE, MITOCHONDRIAL-RELATED"/>
    <property type="match status" value="1"/>
</dbReference>
<evidence type="ECO:0000256" key="1">
    <source>
        <dbReference type="ARBA" id="ARBA00004496"/>
    </source>
</evidence>
<feature type="domain" description="Class II Histidinyl-tRNA synthetase (HisRS)-like catalytic core" evidence="9">
    <location>
        <begin position="12"/>
        <end position="324"/>
    </location>
</feature>
<evidence type="ECO:0000256" key="8">
    <source>
        <dbReference type="HAMAP-Rule" id="MF_00125"/>
    </source>
</evidence>
<dbReference type="SUPFAM" id="SSF55681">
    <property type="entry name" value="Class II aaRS and biotin synthetases"/>
    <property type="match status" value="1"/>
</dbReference>
<keyword evidence="10" id="KW-0328">Glycosyltransferase</keyword>
<reference evidence="11" key="1">
    <citation type="journal article" date="2019" name="Int. J. Syst. Evol. Microbiol.">
        <title>The Global Catalogue of Microorganisms (GCM) 10K type strain sequencing project: providing services to taxonomists for standard genome sequencing and annotation.</title>
        <authorList>
            <consortium name="The Broad Institute Genomics Platform"/>
            <consortium name="The Broad Institute Genome Sequencing Center for Infectious Disease"/>
            <person name="Wu L."/>
            <person name="Ma J."/>
        </authorList>
    </citation>
    <scope>NUCLEOTIDE SEQUENCE [LARGE SCALE GENOMIC DNA]</scope>
    <source>
        <strain evidence="11">NBRC 111756</strain>
    </source>
</reference>
<comment type="pathway">
    <text evidence="2 8">Amino-acid biosynthesis; L-histidine biosynthesis; L-histidine from 5-phospho-alpha-D-ribose 1-diphosphate: step 1/9.</text>
</comment>
<evidence type="ECO:0000256" key="2">
    <source>
        <dbReference type="ARBA" id="ARBA00004667"/>
    </source>
</evidence>
<dbReference type="NCBIfam" id="NF009086">
    <property type="entry name" value="PRK12421.1"/>
    <property type="match status" value="1"/>
</dbReference>
<comment type="similarity">
    <text evidence="3 8">Belongs to the class-II aminoacyl-tRNA synthetase family. HisZ subfamily.</text>
</comment>
<dbReference type="RefSeq" id="WP_379910150.1">
    <property type="nucleotide sequence ID" value="NZ_JBHSWE010000001.1"/>
</dbReference>
<dbReference type="Gene3D" id="3.30.930.10">
    <property type="entry name" value="Bira Bifunctional Protein, Domain 2"/>
    <property type="match status" value="1"/>
</dbReference>
<proteinExistence type="inferred from homology"/>
<evidence type="ECO:0000313" key="11">
    <source>
        <dbReference type="Proteomes" id="UP001596422"/>
    </source>
</evidence>
<dbReference type="HAMAP" id="MF_00125">
    <property type="entry name" value="HisZ"/>
    <property type="match status" value="1"/>
</dbReference>
<keyword evidence="11" id="KW-1185">Reference proteome</keyword>
<keyword evidence="6 8" id="KW-0963">Cytoplasm</keyword>
<dbReference type="PANTHER" id="PTHR43707">
    <property type="entry name" value="HISTIDYL-TRNA SYNTHETASE"/>
    <property type="match status" value="1"/>
</dbReference>
<comment type="subcellular location">
    <subcellularLocation>
        <location evidence="1 8">Cytoplasm</location>
    </subcellularLocation>
</comment>
<dbReference type="NCBIfam" id="TIGR00443">
    <property type="entry name" value="hisZ_biosyn_reg"/>
    <property type="match status" value="1"/>
</dbReference>
<dbReference type="EMBL" id="JBHSWE010000001">
    <property type="protein sequence ID" value="MFC6671652.1"/>
    <property type="molecule type" value="Genomic_DNA"/>
</dbReference>
<sequence>MALADRWLLPDGVKDILPPRARQIEALRRRLLDLYDSWGYELVMPPLMEHLESLLTGVGRDLDLDTFKVTDQVSGHLLGIRADITPQVARIDAHRMRSQGASRLCYCGSVLHTRPANMLASRNPLQVGAELYGHAGIDSDVEVIALMLETLLASGIEAPISLDLGHVGIFRNLMADAGLSDAQEAEYLEKLQLKALPEIEVFLNELEADARLLDRLAELPRLHGGVDVLARARVLFADASPAVTEAIDYLEQLADRVGRRYPQVRLYFDLGELRGYNYHTGIVFAAYAAGFGQAIAKGGRYDEIGRDFGRARPATGFSSDLKSLSDLSASVLEVRGGAILAPAGQDPLLIERIGELRAQGERVIQQLPDVTLANLSSCDRQLLRQEMTGSSRPCKRIFD</sequence>
<name>A0ABW2A2H2_9GAMM</name>
<comment type="function">
    <text evidence="7 8">Required for the first step of histidine biosynthesis. May allow the feedback regulation of ATP phosphoribosyltransferase activity by histidine.</text>
</comment>
<protein>
    <recommendedName>
        <fullName evidence="5 8">ATP phosphoribosyltransferase regulatory subunit</fullName>
    </recommendedName>
</protein>
<dbReference type="InterPro" id="IPR004517">
    <property type="entry name" value="HisZ"/>
</dbReference>
<evidence type="ECO:0000256" key="4">
    <source>
        <dbReference type="ARBA" id="ARBA00011496"/>
    </source>
</evidence>
<keyword evidence="8" id="KW-0028">Amino-acid biosynthesis</keyword>
<gene>
    <name evidence="8" type="primary">hisZ</name>
    <name evidence="10" type="ORF">ACFQDL_17445</name>
</gene>
<dbReference type="GO" id="GO:0016757">
    <property type="term" value="F:glycosyltransferase activity"/>
    <property type="evidence" value="ECO:0007669"/>
    <property type="project" value="UniProtKB-KW"/>
</dbReference>